<evidence type="ECO:0000313" key="2">
    <source>
        <dbReference type="WBParaSite" id="Csp11.Scaffold629.g12743.t1"/>
    </source>
</evidence>
<accession>A0A1I7TXD0</accession>
<dbReference type="WBParaSite" id="Csp11.Scaffold629.g12743.t1">
    <property type="protein sequence ID" value="Csp11.Scaffold629.g12743.t1"/>
    <property type="gene ID" value="Csp11.Scaffold629.g12743"/>
</dbReference>
<dbReference type="Proteomes" id="UP000095282">
    <property type="component" value="Unplaced"/>
</dbReference>
<proteinExistence type="predicted"/>
<reference evidence="2" key="1">
    <citation type="submission" date="2016-11" db="UniProtKB">
        <authorList>
            <consortium name="WormBaseParasite"/>
        </authorList>
    </citation>
    <scope>IDENTIFICATION</scope>
</reference>
<evidence type="ECO:0000313" key="1">
    <source>
        <dbReference type="Proteomes" id="UP000095282"/>
    </source>
</evidence>
<name>A0A1I7TXD0_9PELO</name>
<sequence>MNSEEIISSFQLWSRFRTRRIDVTEAFQDSSNVQLRNTFGIEMNIDIKRQSDTYFDQLKTSWSVSSGS</sequence>
<protein>
    <submittedName>
        <fullName evidence="2">Uncharacterized protein</fullName>
    </submittedName>
</protein>
<organism evidence="1 2">
    <name type="scientific">Caenorhabditis tropicalis</name>
    <dbReference type="NCBI Taxonomy" id="1561998"/>
    <lineage>
        <taxon>Eukaryota</taxon>
        <taxon>Metazoa</taxon>
        <taxon>Ecdysozoa</taxon>
        <taxon>Nematoda</taxon>
        <taxon>Chromadorea</taxon>
        <taxon>Rhabditida</taxon>
        <taxon>Rhabditina</taxon>
        <taxon>Rhabditomorpha</taxon>
        <taxon>Rhabditoidea</taxon>
        <taxon>Rhabditidae</taxon>
        <taxon>Peloderinae</taxon>
        <taxon>Caenorhabditis</taxon>
    </lineage>
</organism>
<dbReference type="AlphaFoldDB" id="A0A1I7TXD0"/>
<keyword evidence="1" id="KW-1185">Reference proteome</keyword>